<dbReference type="EMBL" id="CP113864">
    <property type="protein sequence ID" value="WAM32559.1"/>
    <property type="molecule type" value="Genomic_DNA"/>
</dbReference>
<dbReference type="InterPro" id="IPR036653">
    <property type="entry name" value="CinA-like_C"/>
</dbReference>
<comment type="similarity">
    <text evidence="1">Belongs to the CinA family.</text>
</comment>
<dbReference type="RefSeq" id="WP_045164911.1">
    <property type="nucleotide sequence ID" value="NZ_CP113864.1"/>
</dbReference>
<dbReference type="NCBIfam" id="TIGR00177">
    <property type="entry name" value="molyb_syn"/>
    <property type="match status" value="1"/>
</dbReference>
<dbReference type="Pfam" id="PF18146">
    <property type="entry name" value="CinA_KH"/>
    <property type="match status" value="1"/>
</dbReference>
<dbReference type="InterPro" id="IPR041424">
    <property type="entry name" value="CinA_KH"/>
</dbReference>
<name>A0ABY7BMD9_9FIRM</name>
<dbReference type="Gene3D" id="3.40.980.10">
    <property type="entry name" value="MoaB/Mog-like domain"/>
    <property type="match status" value="1"/>
</dbReference>
<dbReference type="CDD" id="cd00885">
    <property type="entry name" value="cinA"/>
    <property type="match status" value="1"/>
</dbReference>
<dbReference type="SUPFAM" id="SSF142433">
    <property type="entry name" value="CinA-like"/>
    <property type="match status" value="1"/>
</dbReference>
<feature type="domain" description="MoaB/Mog" evidence="2">
    <location>
        <begin position="4"/>
        <end position="170"/>
    </location>
</feature>
<proteinExistence type="inferred from homology"/>
<dbReference type="InterPro" id="IPR036425">
    <property type="entry name" value="MoaB/Mog-like_dom_sf"/>
</dbReference>
<evidence type="ECO:0000259" key="2">
    <source>
        <dbReference type="SMART" id="SM00852"/>
    </source>
</evidence>
<dbReference type="InterPro" id="IPR001453">
    <property type="entry name" value="MoaB/Mog_dom"/>
</dbReference>
<keyword evidence="4" id="KW-1185">Reference proteome</keyword>
<dbReference type="InterPro" id="IPR050101">
    <property type="entry name" value="CinA"/>
</dbReference>
<dbReference type="PIRSF" id="PIRSF006728">
    <property type="entry name" value="CinA"/>
    <property type="match status" value="1"/>
</dbReference>
<organism evidence="3 4">
    <name type="scientific">Caldicellulosiruptor naganoensis</name>
    <dbReference type="NCBI Taxonomy" id="29324"/>
    <lineage>
        <taxon>Bacteria</taxon>
        <taxon>Bacillati</taxon>
        <taxon>Bacillota</taxon>
        <taxon>Bacillota incertae sedis</taxon>
        <taxon>Caldicellulosiruptorales</taxon>
        <taxon>Caldicellulosiruptoraceae</taxon>
        <taxon>Caldicellulosiruptor</taxon>
    </lineage>
</organism>
<dbReference type="Gene3D" id="3.30.70.2860">
    <property type="match status" value="1"/>
</dbReference>
<accession>A0ABY7BMD9</accession>
<protein>
    <recommendedName>
        <fullName evidence="1">Putative competence-damage inducible protein</fullName>
    </recommendedName>
</protein>
<dbReference type="Pfam" id="PF02464">
    <property type="entry name" value="CinA"/>
    <property type="match status" value="1"/>
</dbReference>
<dbReference type="SMART" id="SM00852">
    <property type="entry name" value="MoCF_biosynth"/>
    <property type="match status" value="1"/>
</dbReference>
<dbReference type="InterPro" id="IPR008135">
    <property type="entry name" value="Competence-induced_CinA"/>
</dbReference>
<dbReference type="HAMAP" id="MF_00226_B">
    <property type="entry name" value="CinA_B"/>
    <property type="match status" value="1"/>
</dbReference>
<evidence type="ECO:0000313" key="4">
    <source>
        <dbReference type="Proteomes" id="UP001164745"/>
    </source>
</evidence>
<dbReference type="SUPFAM" id="SSF53218">
    <property type="entry name" value="Molybdenum cofactor biosynthesis proteins"/>
    <property type="match status" value="1"/>
</dbReference>
<dbReference type="InterPro" id="IPR008136">
    <property type="entry name" value="CinA_C"/>
</dbReference>
<evidence type="ECO:0000313" key="3">
    <source>
        <dbReference type="EMBL" id="WAM32559.1"/>
    </source>
</evidence>
<dbReference type="NCBIfam" id="NF001813">
    <property type="entry name" value="PRK00549.1"/>
    <property type="match status" value="1"/>
</dbReference>
<dbReference type="Proteomes" id="UP001164745">
    <property type="component" value="Chromosome"/>
</dbReference>
<dbReference type="NCBIfam" id="TIGR00200">
    <property type="entry name" value="cinA_nterm"/>
    <property type="match status" value="1"/>
</dbReference>
<gene>
    <name evidence="1" type="primary">cinA</name>
    <name evidence="3" type="ORF">OTJ99_001130</name>
</gene>
<reference evidence="3" key="1">
    <citation type="submission" date="2022-12" db="EMBL/GenBank/DDBJ databases">
        <authorList>
            <person name="Bing R.G."/>
            <person name="Willard D.J."/>
            <person name="Manesh M.J.H."/>
            <person name="Laemthong T."/>
            <person name="Crosby J.R."/>
            <person name="Kelly R.M."/>
        </authorList>
    </citation>
    <scope>NUCLEOTIDE SEQUENCE</scope>
    <source>
        <strain evidence="3">DSM 8991</strain>
    </source>
</reference>
<dbReference type="NCBIfam" id="TIGR00199">
    <property type="entry name" value="PncC_domain"/>
    <property type="match status" value="1"/>
</dbReference>
<evidence type="ECO:0000256" key="1">
    <source>
        <dbReference type="HAMAP-Rule" id="MF_00226"/>
    </source>
</evidence>
<sequence length="411" mass="45271">MVAEIICVGTELLLGQIVNTNAQYLSQKLASLGIDLYFQTTVGDNLNRLKSAIDIASKRADILIFTGGLGPTSDDITKEAVCEYLGKKLILDQEILNKIENYFKHRGARMPDINKKQAYVPEGAIVLENKYGTAPGFIIEENNKIAILLPGPPFEMQPMFEEYVVPYLEKFSKEKIYSRVLKFIGIGESSIEERLRDFIQNQSDPSLALYAKPFEVELRISTKKSSEPLAKDLLDQIESKVRSLLGEYIYGVDNQTLEEVIVEMLLQKGLKVSVAESCTGGLICNKITNVPGASNVFDRGFITYSNEAKVKELGVSEEALKNFGAVSHEVAKQMAQGALNNSLADIAISTTGIAGPTGATKTKPVGLVYIGIATKNYVDSFEFKFSGDRLRIKEIASKAALDVLRRTLISY</sequence>
<dbReference type="Pfam" id="PF00994">
    <property type="entry name" value="MoCF_biosynth"/>
    <property type="match status" value="1"/>
</dbReference>
<dbReference type="Gene3D" id="3.90.950.20">
    <property type="entry name" value="CinA-like"/>
    <property type="match status" value="1"/>
</dbReference>
<dbReference type="PANTHER" id="PTHR13939">
    <property type="entry name" value="NICOTINAMIDE-NUCLEOTIDE AMIDOHYDROLASE PNCC"/>
    <property type="match status" value="1"/>
</dbReference>
<dbReference type="PANTHER" id="PTHR13939:SF0">
    <property type="entry name" value="NMN AMIDOHYDROLASE-LIKE PROTEIN YFAY"/>
    <property type="match status" value="1"/>
</dbReference>